<dbReference type="InterPro" id="IPR001077">
    <property type="entry name" value="COMT_C"/>
</dbReference>
<dbReference type="Proteomes" id="UP000012174">
    <property type="component" value="Unassembled WGS sequence"/>
</dbReference>
<dbReference type="GO" id="GO:0008171">
    <property type="term" value="F:O-methyltransferase activity"/>
    <property type="evidence" value="ECO:0007669"/>
    <property type="project" value="InterPro"/>
</dbReference>
<dbReference type="PANTHER" id="PTHR43712:SF12">
    <property type="entry name" value="STERIGMATOCYSTIN 8-O-METHYLTRANSFERASE"/>
    <property type="match status" value="1"/>
</dbReference>
<evidence type="ECO:0000313" key="6">
    <source>
        <dbReference type="Proteomes" id="UP000012174"/>
    </source>
</evidence>
<keyword evidence="6" id="KW-1185">Reference proteome</keyword>
<dbReference type="HOGENOM" id="CLU_005533_1_4_1"/>
<evidence type="ECO:0000259" key="4">
    <source>
        <dbReference type="Pfam" id="PF00891"/>
    </source>
</evidence>
<gene>
    <name evidence="5" type="ORF">UCREL1_1463</name>
</gene>
<dbReference type="eggNOG" id="KOG3178">
    <property type="taxonomic scope" value="Eukaryota"/>
</dbReference>
<feature type="domain" description="O-methyltransferase C-terminal" evidence="4">
    <location>
        <begin position="187"/>
        <end position="391"/>
    </location>
</feature>
<reference evidence="6" key="1">
    <citation type="journal article" date="2013" name="Genome Announc.">
        <title>Draft genome sequence of the grapevine dieback fungus Eutypa lata UCR-EL1.</title>
        <authorList>
            <person name="Blanco-Ulate B."/>
            <person name="Rolshausen P.E."/>
            <person name="Cantu D."/>
        </authorList>
    </citation>
    <scope>NUCLEOTIDE SEQUENCE [LARGE SCALE GENOMIC DNA]</scope>
    <source>
        <strain evidence="6">UCR-EL1</strain>
    </source>
</reference>
<dbReference type="Pfam" id="PF00891">
    <property type="entry name" value="Methyltransf_2"/>
    <property type="match status" value="1"/>
</dbReference>
<sequence length="422" mass="47772">MAETSNLLRMLDTIQSQVTAIHKYLLESGQPEPRFDASAPNIDYTGVEEVRAATLDNLLHLRDLLSTPREILQYHCETDFVSRHALDFLRIYDIVPVDETRTYDQIAVQTEPRIPTKTVRRIVRHAITQRIFCEPQPGIVAHTSVSRLIAEDVTIRDYYGLKCQDVWPAATRVVDALSRWPHLTGQEHTGYVLVHGKPRWEMLAEDPARQAKYDNAMRAFSNDRTFSTAQVVDGFDWEALRKATIVDVGGGMGTVSKSLAEAFPLLTLIVQDKADVVANGSAEDPEAHPRVSWMAHDFFTTQPVKGADMYFFRRVFMEWEDERAIQIIRALTPAMKRGSRLLILDFYVPSPGTCPLWQERRFRATDMTAMAVANGAQRELDEWQVLIEAAGPGFRFRGVRPIPASELVFIEAEWAGIEDTVG</sequence>
<evidence type="ECO:0000313" key="5">
    <source>
        <dbReference type="EMBL" id="EMR71491.1"/>
    </source>
</evidence>
<protein>
    <submittedName>
        <fullName evidence="5">Putative o-protein</fullName>
    </submittedName>
</protein>
<dbReference type="GO" id="GO:0032259">
    <property type="term" value="P:methylation"/>
    <property type="evidence" value="ECO:0007669"/>
    <property type="project" value="UniProtKB-KW"/>
</dbReference>
<dbReference type="OrthoDB" id="2410195at2759"/>
<dbReference type="SUPFAM" id="SSF53335">
    <property type="entry name" value="S-adenosyl-L-methionine-dependent methyltransferases"/>
    <property type="match status" value="1"/>
</dbReference>
<dbReference type="PANTHER" id="PTHR43712">
    <property type="entry name" value="PUTATIVE (AFU_ORTHOLOGUE AFUA_4G14580)-RELATED"/>
    <property type="match status" value="1"/>
</dbReference>
<dbReference type="Gene3D" id="3.40.50.150">
    <property type="entry name" value="Vaccinia Virus protein VP39"/>
    <property type="match status" value="1"/>
</dbReference>
<dbReference type="InterPro" id="IPR016461">
    <property type="entry name" value="COMT-like"/>
</dbReference>
<keyword evidence="2" id="KW-0808">Transferase</keyword>
<dbReference type="AlphaFoldDB" id="M7TNK9"/>
<proteinExistence type="predicted"/>
<dbReference type="InterPro" id="IPR029063">
    <property type="entry name" value="SAM-dependent_MTases_sf"/>
</dbReference>
<dbReference type="KEGG" id="ela:UCREL1_1463"/>
<organism evidence="5 6">
    <name type="scientific">Eutypa lata (strain UCR-EL1)</name>
    <name type="common">Grapevine dieback disease fungus</name>
    <name type="synonym">Eutypa armeniacae</name>
    <dbReference type="NCBI Taxonomy" id="1287681"/>
    <lineage>
        <taxon>Eukaryota</taxon>
        <taxon>Fungi</taxon>
        <taxon>Dikarya</taxon>
        <taxon>Ascomycota</taxon>
        <taxon>Pezizomycotina</taxon>
        <taxon>Sordariomycetes</taxon>
        <taxon>Xylariomycetidae</taxon>
        <taxon>Xylariales</taxon>
        <taxon>Diatrypaceae</taxon>
        <taxon>Eutypa</taxon>
    </lineage>
</organism>
<accession>M7TNK9</accession>
<dbReference type="PROSITE" id="PS51683">
    <property type="entry name" value="SAM_OMT_II"/>
    <property type="match status" value="1"/>
</dbReference>
<evidence type="ECO:0000256" key="1">
    <source>
        <dbReference type="ARBA" id="ARBA00022603"/>
    </source>
</evidence>
<evidence type="ECO:0000256" key="3">
    <source>
        <dbReference type="ARBA" id="ARBA00022691"/>
    </source>
</evidence>
<evidence type="ECO:0000256" key="2">
    <source>
        <dbReference type="ARBA" id="ARBA00022679"/>
    </source>
</evidence>
<dbReference type="Gene3D" id="1.10.10.10">
    <property type="entry name" value="Winged helix-like DNA-binding domain superfamily/Winged helix DNA-binding domain"/>
    <property type="match status" value="1"/>
</dbReference>
<keyword evidence="3" id="KW-0949">S-adenosyl-L-methionine</keyword>
<name>M7TNK9_EUTLA</name>
<dbReference type="EMBL" id="KB705638">
    <property type="protein sequence ID" value="EMR71491.1"/>
    <property type="molecule type" value="Genomic_DNA"/>
</dbReference>
<dbReference type="InterPro" id="IPR036388">
    <property type="entry name" value="WH-like_DNA-bd_sf"/>
</dbReference>
<keyword evidence="1" id="KW-0489">Methyltransferase</keyword>